<organism evidence="1 2">
    <name type="scientific">Nocardia arthritidis</name>
    <dbReference type="NCBI Taxonomy" id="228602"/>
    <lineage>
        <taxon>Bacteria</taxon>
        <taxon>Bacillati</taxon>
        <taxon>Actinomycetota</taxon>
        <taxon>Actinomycetes</taxon>
        <taxon>Mycobacteriales</taxon>
        <taxon>Nocardiaceae</taxon>
        <taxon>Nocardia</taxon>
    </lineage>
</organism>
<gene>
    <name evidence="1" type="ORF">F5544_13215</name>
</gene>
<keyword evidence="2" id="KW-1185">Reference proteome</keyword>
<evidence type="ECO:0008006" key="3">
    <source>
        <dbReference type="Google" id="ProtNLM"/>
    </source>
</evidence>
<dbReference type="Proteomes" id="UP000503540">
    <property type="component" value="Chromosome"/>
</dbReference>
<dbReference type="AlphaFoldDB" id="A0A6G9YBE8"/>
<evidence type="ECO:0000313" key="1">
    <source>
        <dbReference type="EMBL" id="QIS10532.1"/>
    </source>
</evidence>
<dbReference type="EMBL" id="CP046172">
    <property type="protein sequence ID" value="QIS10532.1"/>
    <property type="molecule type" value="Genomic_DNA"/>
</dbReference>
<dbReference type="KEGG" id="nah:F5544_13215"/>
<accession>A0A6G9YBE8</accession>
<protein>
    <recommendedName>
        <fullName evidence="3">CopG family transcriptional regulator</fullName>
    </recommendedName>
</protein>
<sequence>MAKSRKVSVTMPAELADTLTRWAEDGRILSVSGYIAESVRARIGRDVSLARLEEVFGAKPPADALAKVLRRLGRPDLIDGAA</sequence>
<proteinExistence type="predicted"/>
<dbReference type="RefSeq" id="WP_167473498.1">
    <property type="nucleotide sequence ID" value="NZ_CP046172.1"/>
</dbReference>
<name>A0A6G9YBE8_9NOCA</name>
<reference evidence="1 2" key="1">
    <citation type="journal article" date="2019" name="ACS Chem. Biol.">
        <title>Identification and Mobilization of a Cryptic Antibiotic Biosynthesis Gene Locus from a Human-Pathogenic Nocardia Isolate.</title>
        <authorList>
            <person name="Herisse M."/>
            <person name="Ishida K."/>
            <person name="Porter J.L."/>
            <person name="Howden B."/>
            <person name="Hertweck C."/>
            <person name="Stinear T.P."/>
            <person name="Pidot S.J."/>
        </authorList>
    </citation>
    <scope>NUCLEOTIDE SEQUENCE [LARGE SCALE GENOMIC DNA]</scope>
    <source>
        <strain evidence="1 2">AUSMDU00012717</strain>
    </source>
</reference>
<evidence type="ECO:0000313" key="2">
    <source>
        <dbReference type="Proteomes" id="UP000503540"/>
    </source>
</evidence>